<dbReference type="Gene3D" id="3.60.20.10">
    <property type="entry name" value="Glutamine Phosphoribosylpyrophosphate, subunit 1, domain 1"/>
    <property type="match status" value="1"/>
</dbReference>
<evidence type="ECO:0000256" key="5">
    <source>
        <dbReference type="PIRSR" id="PIRSR001227-1"/>
    </source>
</evidence>
<feature type="binding site" evidence="6">
    <location>
        <position position="325"/>
    </location>
    <ligand>
        <name>Ca(2+)</name>
        <dbReference type="ChEBI" id="CHEBI:29108"/>
    </ligand>
</feature>
<keyword evidence="6" id="KW-0106">Calcium</keyword>
<feature type="transmembrane region" description="Helical" evidence="7">
    <location>
        <begin position="12"/>
        <end position="31"/>
    </location>
</feature>
<dbReference type="InterPro" id="IPR002692">
    <property type="entry name" value="S45"/>
</dbReference>
<dbReference type="RefSeq" id="WP_075609158.1">
    <property type="nucleotide sequence ID" value="NZ_CP052766.1"/>
</dbReference>
<gene>
    <name evidence="8" type="ORF">CA267_001220</name>
</gene>
<evidence type="ECO:0000256" key="4">
    <source>
        <dbReference type="ARBA" id="ARBA00038735"/>
    </source>
</evidence>
<evidence type="ECO:0000313" key="9">
    <source>
        <dbReference type="Proteomes" id="UP000219285"/>
    </source>
</evidence>
<dbReference type="PANTHER" id="PTHR34218:SF4">
    <property type="entry name" value="ACYL-HOMOSERINE LACTONE ACYLASE QUIP"/>
    <property type="match status" value="1"/>
</dbReference>
<evidence type="ECO:0000256" key="7">
    <source>
        <dbReference type="SAM" id="Phobius"/>
    </source>
</evidence>
<dbReference type="EMBL" id="CP052766">
    <property type="protein sequence ID" value="QJR79511.1"/>
    <property type="molecule type" value="Genomic_DNA"/>
</dbReference>
<evidence type="ECO:0000313" key="8">
    <source>
        <dbReference type="EMBL" id="QJR79511.1"/>
    </source>
</evidence>
<dbReference type="GO" id="GO:0046872">
    <property type="term" value="F:metal ion binding"/>
    <property type="evidence" value="ECO:0007669"/>
    <property type="project" value="UniProtKB-KW"/>
</dbReference>
<accession>A0A6M4M8G1</accession>
<dbReference type="InterPro" id="IPR014395">
    <property type="entry name" value="Pen/GL7ACA/AHL_acylase"/>
</dbReference>
<dbReference type="SUPFAM" id="SSF56235">
    <property type="entry name" value="N-terminal nucleophile aminohydrolases (Ntn hydrolases)"/>
    <property type="match status" value="1"/>
</dbReference>
<dbReference type="GO" id="GO:0017000">
    <property type="term" value="P:antibiotic biosynthetic process"/>
    <property type="evidence" value="ECO:0007669"/>
    <property type="project" value="InterPro"/>
</dbReference>
<comment type="similarity">
    <text evidence="1">Belongs to the peptidase S45 family.</text>
</comment>
<dbReference type="CDD" id="cd03747">
    <property type="entry name" value="Ntn_PGA_like"/>
    <property type="match status" value="1"/>
</dbReference>
<dbReference type="PANTHER" id="PTHR34218">
    <property type="entry name" value="PEPTIDASE S45 PENICILLIN AMIDASE"/>
    <property type="match status" value="1"/>
</dbReference>
<organism evidence="8 9">
    <name type="scientific">Alteromonas pelagimontana</name>
    <dbReference type="NCBI Taxonomy" id="1858656"/>
    <lineage>
        <taxon>Bacteria</taxon>
        <taxon>Pseudomonadati</taxon>
        <taxon>Pseudomonadota</taxon>
        <taxon>Gammaproteobacteria</taxon>
        <taxon>Alteromonadales</taxon>
        <taxon>Alteromonadaceae</taxon>
        <taxon>Alteromonas/Salinimonas group</taxon>
        <taxon>Alteromonas</taxon>
    </lineage>
</organism>
<keyword evidence="9" id="KW-1185">Reference proteome</keyword>
<dbReference type="InterPro" id="IPR043146">
    <property type="entry name" value="Penicillin_amidase_N_B-knob"/>
</dbReference>
<keyword evidence="7" id="KW-0472">Membrane</keyword>
<dbReference type="Gene3D" id="2.30.120.10">
    <property type="match status" value="1"/>
</dbReference>
<reference evidence="8 9" key="2">
    <citation type="submission" date="2020-04" db="EMBL/GenBank/DDBJ databases">
        <title>Complete genome sequence of Alteromonas pelagimontana 5.12T.</title>
        <authorList>
            <person name="Sinha R.K."/>
            <person name="Krishnan K.P."/>
            <person name="Kurian J.P."/>
        </authorList>
    </citation>
    <scope>NUCLEOTIDE SEQUENCE [LARGE SCALE GENOMIC DNA]</scope>
    <source>
        <strain evidence="8 9">5.12</strain>
    </source>
</reference>
<keyword evidence="6" id="KW-0479">Metal-binding</keyword>
<keyword evidence="7" id="KW-0812">Transmembrane</keyword>
<dbReference type="GO" id="GO:0016811">
    <property type="term" value="F:hydrolase activity, acting on carbon-nitrogen (but not peptide) bonds, in linear amides"/>
    <property type="evidence" value="ECO:0007669"/>
    <property type="project" value="InterPro"/>
</dbReference>
<feature type="active site" description="Nucleophile" evidence="5">
    <location>
        <position position="249"/>
    </location>
</feature>
<dbReference type="Proteomes" id="UP000219285">
    <property type="component" value="Chromosome"/>
</dbReference>
<feature type="binding site" evidence="6">
    <location>
        <position position="327"/>
    </location>
    <ligand>
        <name>Ca(2+)</name>
        <dbReference type="ChEBI" id="CHEBI:29108"/>
    </ligand>
</feature>
<evidence type="ECO:0000256" key="6">
    <source>
        <dbReference type="PIRSR" id="PIRSR001227-2"/>
    </source>
</evidence>
<dbReference type="AlphaFoldDB" id="A0A6M4M8G1"/>
<dbReference type="PIRSF" id="PIRSF001227">
    <property type="entry name" value="Pen_acylase"/>
    <property type="match status" value="1"/>
</dbReference>
<dbReference type="InterPro" id="IPR029055">
    <property type="entry name" value="Ntn_hydrolases_N"/>
</dbReference>
<comment type="cofactor">
    <cofactor evidence="6">
        <name>Ca(2+)</name>
        <dbReference type="ChEBI" id="CHEBI:29108"/>
    </cofactor>
    <text evidence="6">Binds 1 Ca(2+) ion per dimer.</text>
</comment>
<keyword evidence="2" id="KW-0378">Hydrolase</keyword>
<dbReference type="InterPro" id="IPR043147">
    <property type="entry name" value="Penicillin_amidase_A-knob"/>
</dbReference>
<proteinExistence type="inferred from homology"/>
<protein>
    <submittedName>
        <fullName evidence="8">Penicillin acylase family protein</fullName>
    </submittedName>
</protein>
<evidence type="ECO:0000256" key="1">
    <source>
        <dbReference type="ARBA" id="ARBA00006586"/>
    </source>
</evidence>
<dbReference type="InterPro" id="IPR023343">
    <property type="entry name" value="Penicillin_amidase_dom1"/>
</dbReference>
<keyword evidence="3" id="KW-0865">Zymogen</keyword>
<dbReference type="Pfam" id="PF01804">
    <property type="entry name" value="Penicil_amidase"/>
    <property type="match status" value="1"/>
</dbReference>
<dbReference type="OrthoDB" id="9760084at2"/>
<keyword evidence="7" id="KW-1133">Transmembrane helix</keyword>
<dbReference type="Gene3D" id="1.10.439.10">
    <property type="entry name" value="Penicillin Amidohydrolase, domain 1"/>
    <property type="match status" value="1"/>
</dbReference>
<evidence type="ECO:0000256" key="3">
    <source>
        <dbReference type="ARBA" id="ARBA00023145"/>
    </source>
</evidence>
<dbReference type="Gene3D" id="1.10.1400.10">
    <property type="match status" value="1"/>
</dbReference>
<sequence length="760" mass="84593">MRNWLTRLITGLVVIVFIAGIAIYATLHLSIPALDGEETSPAVSAPLSLERDGLGQAVIHAADRIDAAYALGVAHTQDRFFQMDLQRRVAAGELSVWLGKVALDADKKARFHQFRARAEQIYASLPKTQKALLQTYAKAVNNTLAEYQVRPMEYLLTGYEMQPWQPEDSILVIFSMYLDLQQGQVALDMARTGLVKYFGNDMLAFLNPPSSYQAALDGSIIASGKTEIPSLPKITTAQYRQPEPLDIGSNSWAVTGQLTDNGAAMLANDMHLGLRVPIIWYRTQLNYSRDDQSVQLTGVSLPGVPGVVVGTNNHIAWGFTNANLDNVEWIELDKSTNVTPVQTNIATTEGEESYTFLNSPYGPVKVVDDVQYALAWVAHQPYAVNLAITDLDVVTNVDEALSLASTIGIPTQNMVVVDKSGNAAWTPAGAVTARPTPSNYAIPESQYSSLWQQKENELPRFKNPPSQRLWTANARVVSKEDMPRFGDGGYALGARSQQIRDRLYDYDNFDEARFYAIQLDNEARFLMPWHTLLIQSLNANTSQFAADLQQLSKWQACACADAVGYTLVKKFRQEVMNRLLSPVFQPLEDKGFQTSQLLRQVEPALWQLLEQQPLGWLPAGERDWQQFLVNAYIQARDELFERYSNNNNFSDLAWGKVNALRVEHPFAKQIPLIGSLLNMAEIPAFGDTFMPAVQAEAFGASERFFVQPGHLEEAVMVLPGGQSGHPLSQYYKTGFEDYAAQKPTPLLPGSSIHKRIWLPK</sequence>
<reference evidence="9" key="1">
    <citation type="submission" date="2014-12" db="EMBL/GenBank/DDBJ databases">
        <title>Complete genome sequence of a multi-drug resistant Klebsiella pneumoniae.</title>
        <authorList>
            <person name="Hua X."/>
            <person name="Chen Q."/>
            <person name="Li X."/>
            <person name="Feng Y."/>
            <person name="Ruan Z."/>
            <person name="Yu Y."/>
        </authorList>
    </citation>
    <scope>NUCLEOTIDE SEQUENCE [LARGE SCALE GENOMIC DNA]</scope>
    <source>
        <strain evidence="9">5.12</strain>
    </source>
</reference>
<name>A0A6M4M8G1_9ALTE</name>
<evidence type="ECO:0000256" key="2">
    <source>
        <dbReference type="ARBA" id="ARBA00022801"/>
    </source>
</evidence>
<comment type="subunit">
    <text evidence="4">Heterodimer of an alpha subunit and a beta subunit processed from the same precursor.</text>
</comment>
<dbReference type="KEGG" id="apel:CA267_001220"/>